<sequence>MLFCYCLIGNIKTQHAALSPFHTLIILDLKASSEIGIEGIIKIMSINAKREGVSSICKRRAQKMNIYTDLYQKNNFIILLFFNFNKLFF</sequence>
<keyword evidence="2" id="KW-1185">Reference proteome</keyword>
<protein>
    <submittedName>
        <fullName evidence="1">Uncharacterized protein</fullName>
    </submittedName>
</protein>
<dbReference type="HOGENOM" id="CLU_2452897_0_0_6"/>
<proteinExistence type="predicted"/>
<dbReference type="Proteomes" id="UP000003936">
    <property type="component" value="Chromosome"/>
</dbReference>
<dbReference type="EMBL" id="CP003546">
    <property type="protein sequence ID" value="AFP84859.1"/>
    <property type="molecule type" value="Genomic_DNA"/>
</dbReference>
<evidence type="ECO:0000313" key="2">
    <source>
        <dbReference type="Proteomes" id="UP000003936"/>
    </source>
</evidence>
<evidence type="ECO:0000313" key="1">
    <source>
        <dbReference type="EMBL" id="AFP84859.1"/>
    </source>
</evidence>
<name>J3Z3S6_9ENTR</name>
<organism evidence="1 2">
    <name type="scientific">secondary endosymbiont of Ctenarytaina eucalypti</name>
    <dbReference type="NCBI Taxonomy" id="1199245"/>
    <lineage>
        <taxon>Bacteria</taxon>
        <taxon>Pseudomonadati</taxon>
        <taxon>Pseudomonadota</taxon>
        <taxon>Gammaproteobacteria</taxon>
        <taxon>Enterobacterales</taxon>
        <taxon>Enterobacteriaceae</taxon>
        <taxon>aphid secondary symbionts</taxon>
    </lineage>
</organism>
<dbReference type="AlphaFoldDB" id="J3Z3S6"/>
<dbReference type="KEGG" id="sect:A359_04660"/>
<reference evidence="1 2" key="1">
    <citation type="journal article" date="2012" name="Mol. Biol. Evol.">
        <title>Genome reduction and co-evolution between the primary and secondary bacterial symbionts of psyllids.</title>
        <authorList>
            <person name="Sloan D.B."/>
            <person name="Moran N.A."/>
        </authorList>
    </citation>
    <scope>NUCLEOTIDE SEQUENCE [LARGE SCALE GENOMIC DNA]</scope>
    <source>
        <strain evidence="1">Ceuc_S</strain>
    </source>
</reference>
<accession>J3Z3S6</accession>
<gene>
    <name evidence="1" type="ORF">A359_04660</name>
</gene>